<feature type="domain" description="Retrotransposon gag" evidence="1">
    <location>
        <begin position="4"/>
        <end position="66"/>
    </location>
</feature>
<gene>
    <name evidence="2" type="ORF">R3W88_004528</name>
</gene>
<comment type="caution">
    <text evidence="2">The sequence shown here is derived from an EMBL/GenBank/DDBJ whole genome shotgun (WGS) entry which is preliminary data.</text>
</comment>
<evidence type="ECO:0000313" key="2">
    <source>
        <dbReference type="EMBL" id="KAK4710015.1"/>
    </source>
</evidence>
<organism evidence="2 3">
    <name type="scientific">Solanum pinnatisectum</name>
    <name type="common">tansyleaf nightshade</name>
    <dbReference type="NCBI Taxonomy" id="50273"/>
    <lineage>
        <taxon>Eukaryota</taxon>
        <taxon>Viridiplantae</taxon>
        <taxon>Streptophyta</taxon>
        <taxon>Embryophyta</taxon>
        <taxon>Tracheophyta</taxon>
        <taxon>Spermatophyta</taxon>
        <taxon>Magnoliopsida</taxon>
        <taxon>eudicotyledons</taxon>
        <taxon>Gunneridae</taxon>
        <taxon>Pentapetalae</taxon>
        <taxon>asterids</taxon>
        <taxon>lamiids</taxon>
        <taxon>Solanales</taxon>
        <taxon>Solanaceae</taxon>
        <taxon>Solanoideae</taxon>
        <taxon>Solaneae</taxon>
        <taxon>Solanum</taxon>
    </lineage>
</organism>
<keyword evidence="3" id="KW-1185">Reference proteome</keyword>
<proteinExistence type="predicted"/>
<protein>
    <recommendedName>
        <fullName evidence="1">Retrotransposon gag domain-containing protein</fullName>
    </recommendedName>
</protein>
<sequence>MAYFGENLTGVASEWFINQKISHWHIWDDMAQDFVRQSQYNVDIMPDRNTLSNMRKKPNESFVEYAIK</sequence>
<dbReference type="PANTHER" id="PTHR33223:SF8">
    <property type="entry name" value="OS04G0172440 PROTEIN"/>
    <property type="match status" value="1"/>
</dbReference>
<dbReference type="PANTHER" id="PTHR33223">
    <property type="entry name" value="CCHC-TYPE DOMAIN-CONTAINING PROTEIN"/>
    <property type="match status" value="1"/>
</dbReference>
<dbReference type="Pfam" id="PF03732">
    <property type="entry name" value="Retrotrans_gag"/>
    <property type="match status" value="1"/>
</dbReference>
<dbReference type="EMBL" id="JAWPEI010000011">
    <property type="protein sequence ID" value="KAK4710015.1"/>
    <property type="molecule type" value="Genomic_DNA"/>
</dbReference>
<dbReference type="InterPro" id="IPR005162">
    <property type="entry name" value="Retrotrans_gag_dom"/>
</dbReference>
<reference evidence="2 3" key="1">
    <citation type="submission" date="2023-10" db="EMBL/GenBank/DDBJ databases">
        <title>Genome-Wide Identification Analysis in wild type Solanum Pinnatisectum Reveals Some Genes Defensing Phytophthora Infestans.</title>
        <authorList>
            <person name="Sun C."/>
        </authorList>
    </citation>
    <scope>NUCLEOTIDE SEQUENCE [LARGE SCALE GENOMIC DNA]</scope>
    <source>
        <strain evidence="2">LQN</strain>
        <tissue evidence="2">Leaf</tissue>
    </source>
</reference>
<name>A0AAV9KBY7_9SOLN</name>
<dbReference type="Proteomes" id="UP001311915">
    <property type="component" value="Unassembled WGS sequence"/>
</dbReference>
<dbReference type="AlphaFoldDB" id="A0AAV9KBY7"/>
<evidence type="ECO:0000259" key="1">
    <source>
        <dbReference type="Pfam" id="PF03732"/>
    </source>
</evidence>
<accession>A0AAV9KBY7</accession>
<evidence type="ECO:0000313" key="3">
    <source>
        <dbReference type="Proteomes" id="UP001311915"/>
    </source>
</evidence>